<keyword evidence="3" id="KW-0472">Membrane</keyword>
<reference evidence="9" key="1">
    <citation type="submission" date="2023-02" db="EMBL/GenBank/DDBJ databases">
        <title>Detection, antimicrobial susceptibility and genomic characterization of NDM-producing species of Morganellaceae, Yersiniaceae, and Enterobacteriaceae other than Klebsiella.</title>
        <authorList>
            <person name="Camargo C.H."/>
            <person name="Sacchi C.T."/>
            <person name="Campos K.R."/>
        </authorList>
    </citation>
    <scope>NUCLEOTIDE SEQUENCE</scope>
    <source>
        <strain evidence="9">1189_21</strain>
    </source>
</reference>
<dbReference type="Gene3D" id="3.30.1370.120">
    <property type="match status" value="1"/>
</dbReference>
<evidence type="ECO:0000313" key="10">
    <source>
        <dbReference type="Proteomes" id="UP001182247"/>
    </source>
</evidence>
<evidence type="ECO:0000256" key="5">
    <source>
        <dbReference type="RuleBase" id="RU004004"/>
    </source>
</evidence>
<evidence type="ECO:0000256" key="3">
    <source>
        <dbReference type="ARBA" id="ARBA00023136"/>
    </source>
</evidence>
<dbReference type="PANTHER" id="PTHR30604">
    <property type="entry name" value="PROTEIN TRANSPORT PROTEIN HOFQ"/>
    <property type="match status" value="1"/>
</dbReference>
<dbReference type="PANTHER" id="PTHR30604:SF1">
    <property type="entry name" value="DNA UTILIZATION PROTEIN HOFQ"/>
    <property type="match status" value="1"/>
</dbReference>
<evidence type="ECO:0000313" key="9">
    <source>
        <dbReference type="EMBL" id="MDS0896366.1"/>
    </source>
</evidence>
<feature type="chain" id="PRO_5041916451" evidence="6">
    <location>
        <begin position="22"/>
        <end position="353"/>
    </location>
</feature>
<dbReference type="GO" id="GO:0009279">
    <property type="term" value="C:cell outer membrane"/>
    <property type="evidence" value="ECO:0007669"/>
    <property type="project" value="UniProtKB-SubCell"/>
</dbReference>
<feature type="domain" description="NolW-like" evidence="8">
    <location>
        <begin position="64"/>
        <end position="129"/>
    </location>
</feature>
<proteinExistence type="inferred from homology"/>
<sequence>MMMIKAKSVARRITGCCLLLAAAASGGQHPRDLFQPVIISEEPAVLTELPGMYSPPLIPESRQSRTFTLQYADAADMLALLKQHHGEWFTDNKAPEADLLTNSLFIEAQPDVLSRAEAWLAQMDQPQQQVQITAHIVSGSREGLHELGLQWGTVLPSPESGNRLQLHQARGNNTFTFNIARLGGHLLEMELSALEQEQQLDIVASPRLTTAHEHPASIKQGAEIPYTTQNHESGSQVQFREAVLGMEVTPQILRDNKVRLTLHISRNAPGAALMQNGSEQYSIDKQEITTQVIVRSGETLILGGIFQQDKGRQVTGVPYLSSIPLMGKLFTHQYDKLSRRELVIFITPQLIDI</sequence>
<comment type="similarity">
    <text evidence="4">Belongs to the bacterial secretin family.</text>
</comment>
<dbReference type="InterPro" id="IPR001775">
    <property type="entry name" value="GspD/PilQ"/>
</dbReference>
<dbReference type="InterPro" id="IPR004845">
    <property type="entry name" value="T2SS_GspD_CS"/>
</dbReference>
<dbReference type="Pfam" id="PF00263">
    <property type="entry name" value="Secretin"/>
    <property type="match status" value="1"/>
</dbReference>
<dbReference type="PROSITE" id="PS00875">
    <property type="entry name" value="T2SP_D"/>
    <property type="match status" value="1"/>
</dbReference>
<dbReference type="GO" id="GO:0009306">
    <property type="term" value="P:protein secretion"/>
    <property type="evidence" value="ECO:0007669"/>
    <property type="project" value="InterPro"/>
</dbReference>
<dbReference type="PRINTS" id="PR00811">
    <property type="entry name" value="BCTERIALGSPD"/>
</dbReference>
<dbReference type="Pfam" id="PF03958">
    <property type="entry name" value="Secretin_N"/>
    <property type="match status" value="1"/>
</dbReference>
<organism evidence="9 10">
    <name type="scientific">Morganella morganii</name>
    <name type="common">Proteus morganii</name>
    <dbReference type="NCBI Taxonomy" id="582"/>
    <lineage>
        <taxon>Bacteria</taxon>
        <taxon>Pseudomonadati</taxon>
        <taxon>Pseudomonadota</taxon>
        <taxon>Gammaproteobacteria</taxon>
        <taxon>Enterobacterales</taxon>
        <taxon>Morganellaceae</taxon>
        <taxon>Morganella</taxon>
    </lineage>
</organism>
<feature type="domain" description="Type II/III secretion system secretin-like" evidence="7">
    <location>
        <begin position="193"/>
        <end position="351"/>
    </location>
</feature>
<dbReference type="RefSeq" id="WP_230486512.1">
    <property type="nucleotide sequence ID" value="NZ_CAXOML010000010.1"/>
</dbReference>
<dbReference type="EMBL" id="JAPKIY010000001">
    <property type="protein sequence ID" value="MDS0896366.1"/>
    <property type="molecule type" value="Genomic_DNA"/>
</dbReference>
<comment type="caution">
    <text evidence="9">The sequence shown here is derived from an EMBL/GenBank/DDBJ whole genome shotgun (WGS) entry which is preliminary data.</text>
</comment>
<keyword evidence="2 6" id="KW-0732">Signal</keyword>
<keyword evidence="5" id="KW-0813">Transport</keyword>
<dbReference type="InterPro" id="IPR004846">
    <property type="entry name" value="T2SS/T3SS_dom"/>
</dbReference>
<dbReference type="Proteomes" id="UP001182247">
    <property type="component" value="Unassembled WGS sequence"/>
</dbReference>
<evidence type="ECO:0000256" key="1">
    <source>
        <dbReference type="ARBA" id="ARBA00004370"/>
    </source>
</evidence>
<dbReference type="InterPro" id="IPR005644">
    <property type="entry name" value="NolW-like"/>
</dbReference>
<accession>A0AAE4JM25</accession>
<dbReference type="InterPro" id="IPR051808">
    <property type="entry name" value="Type_IV_pilus_biogenesis"/>
</dbReference>
<protein>
    <submittedName>
        <fullName evidence="9">Transporter</fullName>
    </submittedName>
</protein>
<feature type="signal peptide" evidence="6">
    <location>
        <begin position="1"/>
        <end position="21"/>
    </location>
</feature>
<dbReference type="InterPro" id="IPR038591">
    <property type="entry name" value="NolW-like_sf"/>
</dbReference>
<dbReference type="AlphaFoldDB" id="A0AAE4JM25"/>
<comment type="subcellular location">
    <subcellularLocation>
        <location evidence="5">Cell outer membrane</location>
    </subcellularLocation>
    <subcellularLocation>
        <location evidence="1">Membrane</location>
    </subcellularLocation>
</comment>
<evidence type="ECO:0000256" key="6">
    <source>
        <dbReference type="SAM" id="SignalP"/>
    </source>
</evidence>
<evidence type="ECO:0000259" key="8">
    <source>
        <dbReference type="Pfam" id="PF03958"/>
    </source>
</evidence>
<evidence type="ECO:0000259" key="7">
    <source>
        <dbReference type="Pfam" id="PF00263"/>
    </source>
</evidence>
<evidence type="ECO:0000256" key="2">
    <source>
        <dbReference type="ARBA" id="ARBA00022729"/>
    </source>
</evidence>
<name>A0AAE4JM25_MORMO</name>
<evidence type="ECO:0000256" key="4">
    <source>
        <dbReference type="RuleBase" id="RU004003"/>
    </source>
</evidence>
<gene>
    <name evidence="9" type="ORF">OSC06_00160</name>
</gene>